<name>A0ABR9PMN8_9BACT</name>
<dbReference type="PANTHER" id="PTHR43081">
    <property type="entry name" value="ADENYLATE CYCLASE, TERMINAL-DIFFERENTIATION SPECIFIC-RELATED"/>
    <property type="match status" value="1"/>
</dbReference>
<dbReference type="InterPro" id="IPR029787">
    <property type="entry name" value="Nucleotide_cyclase"/>
</dbReference>
<dbReference type="Proteomes" id="UP001516472">
    <property type="component" value="Unassembled WGS sequence"/>
</dbReference>
<dbReference type="CDD" id="cd07302">
    <property type="entry name" value="CHD"/>
    <property type="match status" value="1"/>
</dbReference>
<sequence>MKTANLAIVFTDIKGFTERTSRQTLEENQRLLQVHEALLAPLFRAFGGRIIKTIGDAFLVTFESPTQAVLSGIAIQDQLWHHNRLLPEEDQLHVRVAVNVGEVRVEANDIFGEPVNIAARVEGITDADEVFFTEAVYLAMNKAEVPSQEVGAFELKGIPGKIRVFRVPRAPYRVEAPSPGLVVSEAEATSMPPFGNLALSRVSEEGMDLSALGQRAAVGAAQLGQGAAQLGQRAAGGAVVLGQKAASGAVVLGQRAASGAVVLSQRAAEGAVVVGQRATVLGQQAHSAGSALWGRMLEARARMTPEQRKKGLLVAAAAGVLLVGAGGFLWVDSAPMRSIRAVEGTAGMEKTRRSNEAQKYIDAEKDPGRRLYLAGRLSEAQGNVSGALGDYGQAAKKGDDDAVSRIVSLLEHENCWTRVAAVRTAAELKLEDARGTLESLAENGGEDDGRSGGFLRSNCDSKKAAEGALKRLDAN</sequence>
<keyword evidence="4" id="KW-1185">Reference proteome</keyword>
<evidence type="ECO:0000313" key="4">
    <source>
        <dbReference type="Proteomes" id="UP001516472"/>
    </source>
</evidence>
<dbReference type="PROSITE" id="PS50125">
    <property type="entry name" value="GUANYLATE_CYCLASE_2"/>
    <property type="match status" value="1"/>
</dbReference>
<keyword evidence="1" id="KW-0472">Membrane</keyword>
<keyword evidence="1" id="KW-0812">Transmembrane</keyword>
<organism evidence="3 4">
    <name type="scientific">Corallococcus soli</name>
    <dbReference type="NCBI Taxonomy" id="2710757"/>
    <lineage>
        <taxon>Bacteria</taxon>
        <taxon>Pseudomonadati</taxon>
        <taxon>Myxococcota</taxon>
        <taxon>Myxococcia</taxon>
        <taxon>Myxococcales</taxon>
        <taxon>Cystobacterineae</taxon>
        <taxon>Myxococcaceae</taxon>
        <taxon>Corallococcus</taxon>
    </lineage>
</organism>
<accession>A0ABR9PMN8</accession>
<evidence type="ECO:0000256" key="1">
    <source>
        <dbReference type="SAM" id="Phobius"/>
    </source>
</evidence>
<evidence type="ECO:0000259" key="2">
    <source>
        <dbReference type="PROSITE" id="PS50125"/>
    </source>
</evidence>
<dbReference type="SUPFAM" id="SSF55073">
    <property type="entry name" value="Nucleotide cyclase"/>
    <property type="match status" value="1"/>
</dbReference>
<gene>
    <name evidence="3" type="ORF">G4177_13520</name>
</gene>
<dbReference type="InterPro" id="IPR001054">
    <property type="entry name" value="A/G_cyclase"/>
</dbReference>
<keyword evidence="1" id="KW-1133">Transmembrane helix</keyword>
<dbReference type="RefSeq" id="WP_193348576.1">
    <property type="nucleotide sequence ID" value="NZ_CBCSIP010000071.1"/>
</dbReference>
<evidence type="ECO:0000313" key="3">
    <source>
        <dbReference type="EMBL" id="MBE4749180.1"/>
    </source>
</evidence>
<proteinExistence type="predicted"/>
<dbReference type="EMBL" id="JAAIYO010000003">
    <property type="protein sequence ID" value="MBE4749180.1"/>
    <property type="molecule type" value="Genomic_DNA"/>
</dbReference>
<feature type="transmembrane region" description="Helical" evidence="1">
    <location>
        <begin position="312"/>
        <end position="331"/>
    </location>
</feature>
<dbReference type="PANTHER" id="PTHR43081:SF1">
    <property type="entry name" value="ADENYLATE CYCLASE, TERMINAL-DIFFERENTIATION SPECIFIC"/>
    <property type="match status" value="1"/>
</dbReference>
<protein>
    <submittedName>
        <fullName evidence="3">Adenylate/guanylate cyclase domain-containing protein</fullName>
    </submittedName>
</protein>
<reference evidence="3 4" key="1">
    <citation type="submission" date="2020-02" db="EMBL/GenBank/DDBJ databases">
        <authorList>
            <person name="Babadi Z.K."/>
            <person name="Risdian C."/>
            <person name="Ebrahimipour G.H."/>
            <person name="Wink J."/>
        </authorList>
    </citation>
    <scope>NUCLEOTIDE SEQUENCE [LARGE SCALE GENOMIC DNA]</scope>
    <source>
        <strain evidence="3 4">ZKHCc1 1396</strain>
    </source>
</reference>
<feature type="domain" description="Guanylate cyclase" evidence="2">
    <location>
        <begin position="7"/>
        <end position="122"/>
    </location>
</feature>
<comment type="caution">
    <text evidence="3">The sequence shown here is derived from an EMBL/GenBank/DDBJ whole genome shotgun (WGS) entry which is preliminary data.</text>
</comment>
<dbReference type="Gene3D" id="3.30.70.1230">
    <property type="entry name" value="Nucleotide cyclase"/>
    <property type="match status" value="1"/>
</dbReference>
<dbReference type="Pfam" id="PF00211">
    <property type="entry name" value="Guanylate_cyc"/>
    <property type="match status" value="1"/>
</dbReference>
<dbReference type="SMART" id="SM00044">
    <property type="entry name" value="CYCc"/>
    <property type="match status" value="1"/>
</dbReference>
<dbReference type="InterPro" id="IPR050697">
    <property type="entry name" value="Adenylyl/Guanylyl_Cyclase_3/4"/>
</dbReference>